<proteinExistence type="predicted"/>
<evidence type="ECO:0000313" key="1">
    <source>
        <dbReference type="EMBL" id="WEW59024.1"/>
    </source>
</evidence>
<protein>
    <recommendedName>
        <fullName evidence="3">Secretory phospholipase A2</fullName>
    </recommendedName>
</protein>
<dbReference type="SUPFAM" id="SSF48619">
    <property type="entry name" value="Phospholipase A2, PLA2"/>
    <property type="match status" value="1"/>
</dbReference>
<dbReference type="InterPro" id="IPR015141">
    <property type="entry name" value="PLipase_A2_prok/fun"/>
</dbReference>
<organism evidence="1 2">
    <name type="scientific">Emydomyces testavorans</name>
    <dbReference type="NCBI Taxonomy" id="2070801"/>
    <lineage>
        <taxon>Eukaryota</taxon>
        <taxon>Fungi</taxon>
        <taxon>Dikarya</taxon>
        <taxon>Ascomycota</taxon>
        <taxon>Pezizomycotina</taxon>
        <taxon>Eurotiomycetes</taxon>
        <taxon>Eurotiomycetidae</taxon>
        <taxon>Onygenales</taxon>
        <taxon>Nannizziopsiaceae</taxon>
        <taxon>Emydomyces</taxon>
    </lineage>
</organism>
<dbReference type="AlphaFoldDB" id="A0AAF0ILP4"/>
<dbReference type="InterPro" id="IPR036444">
    <property type="entry name" value="PLipase_A2_dom_sf"/>
</dbReference>
<dbReference type="Proteomes" id="UP001219355">
    <property type="component" value="Chromosome 2"/>
</dbReference>
<dbReference type="Pfam" id="PF09056">
    <property type="entry name" value="Phospholip_A2_3"/>
    <property type="match status" value="1"/>
</dbReference>
<evidence type="ECO:0008006" key="3">
    <source>
        <dbReference type="Google" id="ProtNLM"/>
    </source>
</evidence>
<gene>
    <name evidence="1" type="ORF">PRK78_004492</name>
</gene>
<accession>A0AAF0ILP4</accession>
<reference evidence="1" key="1">
    <citation type="submission" date="2023-03" db="EMBL/GenBank/DDBJ databases">
        <title>Emydomyces testavorans Genome Sequence.</title>
        <authorList>
            <person name="Hoyer L."/>
        </authorList>
    </citation>
    <scope>NUCLEOTIDE SEQUENCE</scope>
    <source>
        <strain evidence="1">16-2883</strain>
    </source>
</reference>
<dbReference type="GO" id="GO:0004623">
    <property type="term" value="F:phospholipase A2 activity"/>
    <property type="evidence" value="ECO:0007669"/>
    <property type="project" value="InterPro"/>
</dbReference>
<dbReference type="EMBL" id="CP120628">
    <property type="protein sequence ID" value="WEW59024.1"/>
    <property type="molecule type" value="Genomic_DNA"/>
</dbReference>
<dbReference type="GO" id="GO:0050482">
    <property type="term" value="P:arachidonate secretion"/>
    <property type="evidence" value="ECO:0007669"/>
    <property type="project" value="InterPro"/>
</dbReference>
<evidence type="ECO:0000313" key="2">
    <source>
        <dbReference type="Proteomes" id="UP001219355"/>
    </source>
</evidence>
<sequence length="203" mass="22949">MITADRQGIQCLWPSPSPSDQLSAYAFDPTVIDTYKHSSFKLTMKLNAQPFVLLGLLTPVALTAPVADAPLSSRADQCTIALTDQYMFQDSIQTFEGHRNTKTPPCFDWSSDNCSNSPDRPAGFNFIPSCQRHDFGYRNTKKQGRFTEDLRKRIDDQFKADLYRECSQYSGLESWRGVECRRIADVYYAAVRQCGDGDCTNKV</sequence>
<keyword evidence="2" id="KW-1185">Reference proteome</keyword>
<dbReference type="Gene3D" id="1.20.90.10">
    <property type="entry name" value="Phospholipase A2 domain"/>
    <property type="match status" value="1"/>
</dbReference>
<dbReference type="GO" id="GO:0006644">
    <property type="term" value="P:phospholipid metabolic process"/>
    <property type="evidence" value="ECO:0007669"/>
    <property type="project" value="InterPro"/>
</dbReference>
<name>A0AAF0ILP4_9EURO</name>